<evidence type="ECO:0000313" key="10">
    <source>
        <dbReference type="Proteomes" id="UP000605253"/>
    </source>
</evidence>
<dbReference type="GO" id="GO:0001733">
    <property type="term" value="F:galactosylceramide sulfotransferase activity"/>
    <property type="evidence" value="ECO:0007669"/>
    <property type="project" value="InterPro"/>
</dbReference>
<evidence type="ECO:0000256" key="5">
    <source>
        <dbReference type="ARBA" id="ARBA00022989"/>
    </source>
</evidence>
<evidence type="ECO:0000256" key="7">
    <source>
        <dbReference type="ARBA" id="ARBA00023136"/>
    </source>
</evidence>
<evidence type="ECO:0000256" key="3">
    <source>
        <dbReference type="ARBA" id="ARBA00022692"/>
    </source>
</evidence>
<evidence type="ECO:0000256" key="1">
    <source>
        <dbReference type="ARBA" id="ARBA00004323"/>
    </source>
</evidence>
<keyword evidence="3" id="KW-0812">Transmembrane</keyword>
<organism evidence="9 10">
    <name type="scientific">Marinicella pacifica</name>
    <dbReference type="NCBI Taxonomy" id="1171543"/>
    <lineage>
        <taxon>Bacteria</taxon>
        <taxon>Pseudomonadati</taxon>
        <taxon>Pseudomonadota</taxon>
        <taxon>Gammaproteobacteria</taxon>
        <taxon>Lysobacterales</taxon>
        <taxon>Marinicellaceae</taxon>
        <taxon>Marinicella</taxon>
    </lineage>
</organism>
<accession>A0A917FQ04</accession>
<comment type="subcellular location">
    <subcellularLocation>
        <location evidence="1">Golgi apparatus membrane</location>
        <topology evidence="1">Single-pass type II membrane protein</topology>
    </subcellularLocation>
</comment>
<dbReference type="EMBL" id="BMEO01000005">
    <property type="protein sequence ID" value="GGF95357.1"/>
    <property type="molecule type" value="Genomic_DNA"/>
</dbReference>
<dbReference type="AlphaFoldDB" id="A0A917FQ04"/>
<evidence type="ECO:0000256" key="4">
    <source>
        <dbReference type="ARBA" id="ARBA00022968"/>
    </source>
</evidence>
<evidence type="ECO:0000256" key="2">
    <source>
        <dbReference type="ARBA" id="ARBA00022679"/>
    </source>
</evidence>
<evidence type="ECO:0008006" key="11">
    <source>
        <dbReference type="Google" id="ProtNLM"/>
    </source>
</evidence>
<evidence type="ECO:0000256" key="8">
    <source>
        <dbReference type="ARBA" id="ARBA00023180"/>
    </source>
</evidence>
<dbReference type="PANTHER" id="PTHR32301:SF6">
    <property type="entry name" value="GOLVESIN-RELATED"/>
    <property type="match status" value="1"/>
</dbReference>
<keyword evidence="8" id="KW-0325">Glycoprotein</keyword>
<keyword evidence="2" id="KW-0808">Transferase</keyword>
<keyword evidence="6" id="KW-0333">Golgi apparatus</keyword>
<dbReference type="Gene3D" id="3.40.50.300">
    <property type="entry name" value="P-loop containing nucleotide triphosphate hydrolases"/>
    <property type="match status" value="1"/>
</dbReference>
<keyword evidence="4" id="KW-0735">Signal-anchor</keyword>
<keyword evidence="7" id="KW-0472">Membrane</keyword>
<reference evidence="9" key="1">
    <citation type="journal article" date="2014" name="Int. J. Syst. Evol. Microbiol.">
        <title>Complete genome sequence of Corynebacterium casei LMG S-19264T (=DSM 44701T), isolated from a smear-ripened cheese.</title>
        <authorList>
            <consortium name="US DOE Joint Genome Institute (JGI-PGF)"/>
            <person name="Walter F."/>
            <person name="Albersmeier A."/>
            <person name="Kalinowski J."/>
            <person name="Ruckert C."/>
        </authorList>
    </citation>
    <scope>NUCLEOTIDE SEQUENCE</scope>
    <source>
        <strain evidence="9">CGMCC 1.12181</strain>
    </source>
</reference>
<name>A0A917FQ04_9GAMM</name>
<dbReference type="PANTHER" id="PTHR32301">
    <property type="entry name" value="COUNTIN RECEPTOR CNR3-RELATED"/>
    <property type="match status" value="1"/>
</dbReference>
<sequence>MNDNNVTQDSEYFNQARGFLSQWVLTPEQAMQNQSPRLVFSHVPKTGGTTLEAILAKNYRLSDVLHLNAPEFKRYPEILQLKKNPPRFICGHHPLHSPLYRHLSPAPLFHLTVVREPVSRVLSYYNYLRHKTDHPLHPQACDLDLVDFVESGASPELNNGQARRFSGYLHQSPPDDLSLFEMARDVLQDSFSLVGTTACFDETLLLLHHFLGFSDIFYQRRNQSPQSIKPEELNNHQRSVIGRYNQADAHLYRYAETRLNKLISEYISDTLIQKFCEANSQNHQWSGLI</sequence>
<protein>
    <recommendedName>
        <fullName evidence="11">Sulfotransferase family protein</fullName>
    </recommendedName>
</protein>
<proteinExistence type="predicted"/>
<dbReference type="GO" id="GO:0016020">
    <property type="term" value="C:membrane"/>
    <property type="evidence" value="ECO:0007669"/>
    <property type="project" value="InterPro"/>
</dbReference>
<gene>
    <name evidence="9" type="ORF">GCM10011365_15860</name>
</gene>
<evidence type="ECO:0000313" key="9">
    <source>
        <dbReference type="EMBL" id="GGF95357.1"/>
    </source>
</evidence>
<dbReference type="RefSeq" id="WP_188365178.1">
    <property type="nucleotide sequence ID" value="NZ_BAABJF010000002.1"/>
</dbReference>
<keyword evidence="10" id="KW-1185">Reference proteome</keyword>
<dbReference type="InterPro" id="IPR027417">
    <property type="entry name" value="P-loop_NTPase"/>
</dbReference>
<keyword evidence="5" id="KW-1133">Transmembrane helix</keyword>
<dbReference type="SUPFAM" id="SSF52540">
    <property type="entry name" value="P-loop containing nucleoside triphosphate hydrolases"/>
    <property type="match status" value="1"/>
</dbReference>
<evidence type="ECO:0000256" key="6">
    <source>
        <dbReference type="ARBA" id="ARBA00023034"/>
    </source>
</evidence>
<reference evidence="9" key="2">
    <citation type="submission" date="2020-09" db="EMBL/GenBank/DDBJ databases">
        <authorList>
            <person name="Sun Q."/>
            <person name="Zhou Y."/>
        </authorList>
    </citation>
    <scope>NUCLEOTIDE SEQUENCE</scope>
    <source>
        <strain evidence="9">CGMCC 1.12181</strain>
    </source>
</reference>
<dbReference type="Proteomes" id="UP000605253">
    <property type="component" value="Unassembled WGS sequence"/>
</dbReference>
<dbReference type="Pfam" id="PF06990">
    <property type="entry name" value="Gal-3-0_sulfotr"/>
    <property type="match status" value="1"/>
</dbReference>
<dbReference type="InterPro" id="IPR009729">
    <property type="entry name" value="Gal-3-0_sulfotransfrase"/>
</dbReference>
<comment type="caution">
    <text evidence="9">The sequence shown here is derived from an EMBL/GenBank/DDBJ whole genome shotgun (WGS) entry which is preliminary data.</text>
</comment>
<dbReference type="GO" id="GO:0009247">
    <property type="term" value="P:glycolipid biosynthetic process"/>
    <property type="evidence" value="ECO:0007669"/>
    <property type="project" value="InterPro"/>
</dbReference>
<dbReference type="InterPro" id="IPR053259">
    <property type="entry name" value="Golvesin-related_Golgi"/>
</dbReference>